<dbReference type="EMBL" id="VZZJ01000003">
    <property type="protein sequence ID" value="KAB1075333.1"/>
    <property type="molecule type" value="Genomic_DNA"/>
</dbReference>
<protein>
    <submittedName>
        <fullName evidence="2">Uncharacterized protein</fullName>
    </submittedName>
</protein>
<feature type="region of interest" description="Disordered" evidence="1">
    <location>
        <begin position="568"/>
        <end position="594"/>
    </location>
</feature>
<accession>A0A6N6MYR2</accession>
<feature type="compositionally biased region" description="Low complexity" evidence="1">
    <location>
        <begin position="349"/>
        <end position="392"/>
    </location>
</feature>
<evidence type="ECO:0000313" key="3">
    <source>
        <dbReference type="Proteomes" id="UP000441523"/>
    </source>
</evidence>
<organism evidence="2 3">
    <name type="scientific">Methylobacterium planeticum</name>
    <dbReference type="NCBI Taxonomy" id="2615211"/>
    <lineage>
        <taxon>Bacteria</taxon>
        <taxon>Pseudomonadati</taxon>
        <taxon>Pseudomonadota</taxon>
        <taxon>Alphaproteobacteria</taxon>
        <taxon>Hyphomicrobiales</taxon>
        <taxon>Methylobacteriaceae</taxon>
        <taxon>Methylobacterium</taxon>
    </lineage>
</organism>
<evidence type="ECO:0000313" key="2">
    <source>
        <dbReference type="EMBL" id="KAB1075333.1"/>
    </source>
</evidence>
<dbReference type="RefSeq" id="WP_150962200.1">
    <property type="nucleotide sequence ID" value="NZ_VZZJ01000003.1"/>
</dbReference>
<gene>
    <name evidence="2" type="ORF">F6X51_05490</name>
</gene>
<evidence type="ECO:0000256" key="1">
    <source>
        <dbReference type="SAM" id="MobiDB-lite"/>
    </source>
</evidence>
<dbReference type="Proteomes" id="UP000441523">
    <property type="component" value="Unassembled WGS sequence"/>
</dbReference>
<keyword evidence="3" id="KW-1185">Reference proteome</keyword>
<feature type="compositionally biased region" description="Low complexity" evidence="1">
    <location>
        <begin position="451"/>
        <end position="469"/>
    </location>
</feature>
<comment type="caution">
    <text evidence="2">The sequence shown here is derived from an EMBL/GenBank/DDBJ whole genome shotgun (WGS) entry which is preliminary data.</text>
</comment>
<feature type="region of interest" description="Disordered" evidence="1">
    <location>
        <begin position="349"/>
        <end position="469"/>
    </location>
</feature>
<sequence>MSARVLSFFRPAPATSGDWSQQELAEFYRVEAASLQAGLRLSLERGLSDEGDPWLVFCRDDGEVFLHFARVDGSYVIVSDMVGEPLIGPDFRALLSELVARNPSVLPIHRDGPGGTGARHGAQILMHPAALLAAIVATTCLLSTMNEAVASELDSGAILPRQPLEGASGHFSFEPLSAADSIEPGDGHSARTRIGEQRELAAATAVVMACIACFLDQSANPDEIRSATALSSAETLVKSVHVPTETASLVSAEQKAGQEAQDARWATHQDVAGEPPTAGGNALLTHVSPREAGAILLSTPGASIVTLGPDGSALLARSNAFEGAAPLQFVFLTTPGMVRLVAPHAGDAASAPAKAPTTSIGSAASTGSSVGLETSAAPSAAGDAAHSGDLGHPVGSEKVSGSAPVLSNNSAVPAGGIAQSSGASPNDGTTKLVSTAASDTGSSITATTKVSGQTVASGSSTSSSLTGGDAAASKSLSTILQDTATLSPKVVSSLLHALIGDTAKSELTGDIGGSSTTDLVGLKGAFASTLDPGTGSTKLAVSQSTIDASSSSSPSPVIKIVASATTQAATGSSGDGTHSELPVAPSKLTSDASHTASADSAATVTKAAAAGAQIITAAGSAASSQAGNADLAHIGNVSDSSAAAPALANTAQPTLATASSSVTAGGGPAAATGTIPVPVQSNNAVLTSAAAEAEHTDALHAVSALVSSSNTITKAVSLSLTTGPTPLDAAQLRIIDAFMAATPNLEIRATATTLEIYDTSMINDPNISAMTWDLGGGSIIKIVGIGDGHAVA</sequence>
<name>A0A6N6MYR2_9HYPH</name>
<reference evidence="2 3" key="1">
    <citation type="submission" date="2019-09" db="EMBL/GenBank/DDBJ databases">
        <title>YIM 132548 draft genome.</title>
        <authorList>
            <person name="Jiang L."/>
        </authorList>
    </citation>
    <scope>NUCLEOTIDE SEQUENCE [LARGE SCALE GENOMIC DNA]</scope>
    <source>
        <strain evidence="2 3">YIM 132548</strain>
    </source>
</reference>
<dbReference type="AlphaFoldDB" id="A0A6N6MYR2"/>
<proteinExistence type="predicted"/>
<feature type="compositionally biased region" description="Polar residues" evidence="1">
    <location>
        <begin position="418"/>
        <end position="450"/>
    </location>
</feature>